<dbReference type="EMBL" id="KN834769">
    <property type="protein sequence ID" value="KIK61991.1"/>
    <property type="molecule type" value="Genomic_DNA"/>
</dbReference>
<evidence type="ECO:0000256" key="1">
    <source>
        <dbReference type="SAM" id="MobiDB-lite"/>
    </source>
</evidence>
<feature type="region of interest" description="Disordered" evidence="1">
    <location>
        <begin position="336"/>
        <end position="385"/>
    </location>
</feature>
<feature type="compositionally biased region" description="Polar residues" evidence="1">
    <location>
        <begin position="533"/>
        <end position="544"/>
    </location>
</feature>
<feature type="region of interest" description="Disordered" evidence="1">
    <location>
        <begin position="525"/>
        <end position="544"/>
    </location>
</feature>
<evidence type="ECO:0000313" key="3">
    <source>
        <dbReference type="Proteomes" id="UP000053593"/>
    </source>
</evidence>
<feature type="compositionally biased region" description="Basic and acidic residues" evidence="1">
    <location>
        <begin position="338"/>
        <end position="351"/>
    </location>
</feature>
<feature type="region of interest" description="Disordered" evidence="1">
    <location>
        <begin position="253"/>
        <end position="281"/>
    </location>
</feature>
<protein>
    <submittedName>
        <fullName evidence="2">Uncharacterized protein</fullName>
    </submittedName>
</protein>
<evidence type="ECO:0000313" key="2">
    <source>
        <dbReference type="EMBL" id="KIK61991.1"/>
    </source>
</evidence>
<accession>A0A0D0C1M2</accession>
<proteinExistence type="predicted"/>
<dbReference type="AlphaFoldDB" id="A0A0D0C1M2"/>
<reference evidence="2 3" key="1">
    <citation type="submission" date="2014-04" db="EMBL/GenBank/DDBJ databases">
        <title>Evolutionary Origins and Diversification of the Mycorrhizal Mutualists.</title>
        <authorList>
            <consortium name="DOE Joint Genome Institute"/>
            <consortium name="Mycorrhizal Genomics Consortium"/>
            <person name="Kohler A."/>
            <person name="Kuo A."/>
            <person name="Nagy L.G."/>
            <person name="Floudas D."/>
            <person name="Copeland A."/>
            <person name="Barry K.W."/>
            <person name="Cichocki N."/>
            <person name="Veneault-Fourrey C."/>
            <person name="LaButti K."/>
            <person name="Lindquist E.A."/>
            <person name="Lipzen A."/>
            <person name="Lundell T."/>
            <person name="Morin E."/>
            <person name="Murat C."/>
            <person name="Riley R."/>
            <person name="Ohm R."/>
            <person name="Sun H."/>
            <person name="Tunlid A."/>
            <person name="Henrissat B."/>
            <person name="Grigoriev I.V."/>
            <person name="Hibbett D.S."/>
            <person name="Martin F."/>
        </authorList>
    </citation>
    <scope>NUCLEOTIDE SEQUENCE [LARGE SCALE GENOMIC DNA]</scope>
    <source>
        <strain evidence="2 3">FD-317 M1</strain>
    </source>
</reference>
<gene>
    <name evidence="2" type="ORF">GYMLUDRAFT_243140</name>
</gene>
<feature type="compositionally biased region" description="Basic and acidic residues" evidence="1">
    <location>
        <begin position="369"/>
        <end position="385"/>
    </location>
</feature>
<keyword evidence="3" id="KW-1185">Reference proteome</keyword>
<dbReference type="HOGENOM" id="CLU_017198_0_0_1"/>
<sequence length="564" mass="62557">MNTGSSSQFPASVGTQYLPGTLGPNYHPAHAGFNTYPAPTGYTMYSPSGGYHIGSAQAGPISAPTGTLYDTTAMGHTISSASVNQYASPTFTGQLYHPVPAGYNLVAMLPPAQATSSGGGGTHQGNPSNQENPKFMVHRYCELLSHKKDGHGHSCSKCDTYIAHLISEDSTTEFTDILKKRNKVITAPLQEKITTLQTQIASLEEIQQAIQLEYLLKEEKKTSERWKDQALRKEEEEGVELDNESIDRMQIDQPKRSHKGKEQVDPLIPFHPSSSSKTTTLEQRFTDAPVAERMGSLIPEQRQGSKSLRFIEETSLTTPPSFCGVKRWRHYSASDVELDPRSAKPPIRYDNKVASGSPSSTAKLLPPKKLPEYEVSDKSEPENTGHKLVGKARHQQNAINCAAQKALKDKAICAGLILKAKAKQKSKKEFNPIRGERTFSQMSMPSSMEEWTKICSYLNNYKSFQGAKHPYRLLSEFVMFRRRFLKKDPGLLTDVQKAMVAFNNFPPWFEEKKKAIEEFNPMSSMRKTKEAPVSNNVQQSGPSNISAQEATNVTEDYLSDGAQI</sequence>
<feature type="compositionally biased region" description="Polar residues" evidence="1">
    <location>
        <begin position="272"/>
        <end position="281"/>
    </location>
</feature>
<feature type="compositionally biased region" description="Basic and acidic residues" evidence="1">
    <location>
        <begin position="253"/>
        <end position="264"/>
    </location>
</feature>
<dbReference type="Proteomes" id="UP000053593">
    <property type="component" value="Unassembled WGS sequence"/>
</dbReference>
<organism evidence="2 3">
    <name type="scientific">Collybiopsis luxurians FD-317 M1</name>
    <dbReference type="NCBI Taxonomy" id="944289"/>
    <lineage>
        <taxon>Eukaryota</taxon>
        <taxon>Fungi</taxon>
        <taxon>Dikarya</taxon>
        <taxon>Basidiomycota</taxon>
        <taxon>Agaricomycotina</taxon>
        <taxon>Agaricomycetes</taxon>
        <taxon>Agaricomycetidae</taxon>
        <taxon>Agaricales</taxon>
        <taxon>Marasmiineae</taxon>
        <taxon>Omphalotaceae</taxon>
        <taxon>Collybiopsis</taxon>
        <taxon>Collybiopsis luxurians</taxon>
    </lineage>
</organism>
<name>A0A0D0C1M2_9AGAR</name>